<dbReference type="Proteomes" id="UP000014157">
    <property type="component" value="Unassembled WGS sequence"/>
</dbReference>
<dbReference type="eggNOG" id="COG5444">
    <property type="taxonomic scope" value="Bacteria"/>
</dbReference>
<feature type="region of interest" description="Disordered" evidence="1">
    <location>
        <begin position="39"/>
        <end position="106"/>
    </location>
</feature>
<comment type="caution">
    <text evidence="2">The sequence shown here is derived from an EMBL/GenBank/DDBJ whole genome shotgun (WGS) entry which is preliminary data.</text>
</comment>
<proteinExistence type="predicted"/>
<dbReference type="STRING" id="155617.RV09_GL002307"/>
<dbReference type="EMBL" id="ASWB01000003">
    <property type="protein sequence ID" value="EOT66398.1"/>
    <property type="molecule type" value="Genomic_DNA"/>
</dbReference>
<evidence type="ECO:0000256" key="1">
    <source>
        <dbReference type="SAM" id="MobiDB-lite"/>
    </source>
</evidence>
<evidence type="ECO:0000313" key="5">
    <source>
        <dbReference type="Proteomes" id="UP000014157"/>
    </source>
</evidence>
<dbReference type="RefSeq" id="WP_010766642.1">
    <property type="nucleotide sequence ID" value="NZ_ASWB01000003.1"/>
</dbReference>
<feature type="compositionally biased region" description="Basic and acidic residues" evidence="1">
    <location>
        <begin position="64"/>
        <end position="106"/>
    </location>
</feature>
<name>R2SSY3_9ENTE</name>
<dbReference type="HOGENOM" id="CLU_2219039_0_0_9"/>
<keyword evidence="5" id="KW-1185">Reference proteome</keyword>
<sequence length="106" mass="12075">MDRNKSKGNWGVKIPSGINLRTVIKNGGKMPNHIVIQKGGLSKDGKPNSSADILNPDGSVKQRRYYDEKGRATEDIDFNHSDDGTHEFPHRHKWDWSNPEKPKRLK</sequence>
<dbReference type="Proteomes" id="UP000013781">
    <property type="component" value="Unassembled WGS sequence"/>
</dbReference>
<protein>
    <submittedName>
        <fullName evidence="2">Uncharacterized protein</fullName>
    </submittedName>
</protein>
<dbReference type="EMBL" id="AJAS01000026">
    <property type="protein sequence ID" value="EOH95911.1"/>
    <property type="molecule type" value="Genomic_DNA"/>
</dbReference>
<dbReference type="PATRIC" id="fig|1158609.3.peg.3259"/>
<accession>R2SSY3</accession>
<organism evidence="2 4">
    <name type="scientific">Enterococcus moraviensis ATCC BAA-383</name>
    <dbReference type="NCBI Taxonomy" id="1158609"/>
    <lineage>
        <taxon>Bacteria</taxon>
        <taxon>Bacillati</taxon>
        <taxon>Bacillota</taxon>
        <taxon>Bacilli</taxon>
        <taxon>Lactobacillales</taxon>
        <taxon>Enterococcaceae</taxon>
        <taxon>Enterococcus</taxon>
    </lineage>
</organism>
<reference evidence="3 5" key="2">
    <citation type="submission" date="2013-03" db="EMBL/GenBank/DDBJ databases">
        <title>The Genome Sequence of Enterococcus moraviensis BAA-383 (PacBio/Illumina hybrid assembly).</title>
        <authorList>
            <consortium name="The Broad Institute Genomics Platform"/>
            <consortium name="The Broad Institute Genome Sequencing Center for Infectious Disease"/>
            <person name="Earl A."/>
            <person name="Russ C."/>
            <person name="Gilmore M."/>
            <person name="Surin D."/>
            <person name="Walker B."/>
            <person name="Young S."/>
            <person name="Zeng Q."/>
            <person name="Gargeya S."/>
            <person name="Fitzgerald M."/>
            <person name="Haas B."/>
            <person name="Abouelleil A."/>
            <person name="Allen A.W."/>
            <person name="Alvarado L."/>
            <person name="Arachchi H.M."/>
            <person name="Berlin A.M."/>
            <person name="Chapman S.B."/>
            <person name="Gainer-Dewar J."/>
            <person name="Goldberg J."/>
            <person name="Griggs A."/>
            <person name="Gujja S."/>
            <person name="Hansen M."/>
            <person name="Howarth C."/>
            <person name="Imamovic A."/>
            <person name="Ireland A."/>
            <person name="Larimer J."/>
            <person name="McCowan C."/>
            <person name="Murphy C."/>
            <person name="Pearson M."/>
            <person name="Poon T.W."/>
            <person name="Priest M."/>
            <person name="Roberts A."/>
            <person name="Saif S."/>
            <person name="Shea T."/>
            <person name="Sisk P."/>
            <person name="Sykes S."/>
            <person name="Wortman J."/>
            <person name="Nusbaum C."/>
            <person name="Birren B."/>
        </authorList>
    </citation>
    <scope>NUCLEOTIDE SEQUENCE [LARGE SCALE GENOMIC DNA]</scope>
    <source>
        <strain evidence="3 5">ATCC BAA-383</strain>
    </source>
</reference>
<evidence type="ECO:0000313" key="3">
    <source>
        <dbReference type="EMBL" id="EOT66398.1"/>
    </source>
</evidence>
<dbReference type="AlphaFoldDB" id="R2SSY3"/>
<reference evidence="2 4" key="1">
    <citation type="submission" date="2013-02" db="EMBL/GenBank/DDBJ databases">
        <title>The Genome Sequence of Enterococcus moraviensis BAA-383.</title>
        <authorList>
            <consortium name="The Broad Institute Genome Sequencing Platform"/>
            <consortium name="The Broad Institute Genome Sequencing Center for Infectious Disease"/>
            <person name="Earl A.M."/>
            <person name="Gilmore M.S."/>
            <person name="Lebreton F."/>
            <person name="Walker B."/>
            <person name="Young S.K."/>
            <person name="Zeng Q."/>
            <person name="Gargeya S."/>
            <person name="Fitzgerald M."/>
            <person name="Haas B."/>
            <person name="Abouelleil A."/>
            <person name="Alvarado L."/>
            <person name="Arachchi H.M."/>
            <person name="Berlin A.M."/>
            <person name="Chapman S.B."/>
            <person name="Dewar J."/>
            <person name="Goldberg J."/>
            <person name="Griggs A."/>
            <person name="Gujja S."/>
            <person name="Hansen M."/>
            <person name="Howarth C."/>
            <person name="Imamovic A."/>
            <person name="Larimer J."/>
            <person name="McCowan C."/>
            <person name="Murphy C."/>
            <person name="Neiman D."/>
            <person name="Pearson M."/>
            <person name="Priest M."/>
            <person name="Roberts A."/>
            <person name="Saif S."/>
            <person name="Shea T."/>
            <person name="Sisk P."/>
            <person name="Sykes S."/>
            <person name="Wortman J."/>
            <person name="Nusbaum C."/>
            <person name="Birren B."/>
        </authorList>
    </citation>
    <scope>NUCLEOTIDE SEQUENCE [LARGE SCALE GENOMIC DNA]</scope>
    <source>
        <strain evidence="2 4">ATCC BAA-383</strain>
    </source>
</reference>
<evidence type="ECO:0000313" key="4">
    <source>
        <dbReference type="Proteomes" id="UP000013781"/>
    </source>
</evidence>
<gene>
    <name evidence="3" type="ORF">I586_02669</name>
    <name evidence="2" type="ORF">UAY_03337</name>
</gene>
<evidence type="ECO:0000313" key="2">
    <source>
        <dbReference type="EMBL" id="EOH95911.1"/>
    </source>
</evidence>